<evidence type="ECO:0000256" key="1">
    <source>
        <dbReference type="SAM" id="SignalP"/>
    </source>
</evidence>
<feature type="chain" id="PRO_5018313044" description="Outer membrane protein beta-barrel domain-containing protein" evidence="1">
    <location>
        <begin position="22"/>
        <end position="188"/>
    </location>
</feature>
<reference evidence="2 3" key="1">
    <citation type="submission" date="2018-11" db="EMBL/GenBank/DDBJ databases">
        <title>Draft genome sequence of Ferruginibacter sp. BO-59.</title>
        <authorList>
            <person name="Im W.T."/>
        </authorList>
    </citation>
    <scope>NUCLEOTIDE SEQUENCE [LARGE SCALE GENOMIC DNA]</scope>
    <source>
        <strain evidence="2 3">BO-59</strain>
    </source>
</reference>
<protein>
    <recommendedName>
        <fullName evidence="4">Outer membrane protein beta-barrel domain-containing protein</fullName>
    </recommendedName>
</protein>
<name>A0A3M9NRD5_9BACT</name>
<comment type="caution">
    <text evidence="2">The sequence shown here is derived from an EMBL/GenBank/DDBJ whole genome shotgun (WGS) entry which is preliminary data.</text>
</comment>
<evidence type="ECO:0000313" key="3">
    <source>
        <dbReference type="Proteomes" id="UP000267223"/>
    </source>
</evidence>
<dbReference type="AlphaFoldDB" id="A0A3M9NRD5"/>
<dbReference type="Proteomes" id="UP000267223">
    <property type="component" value="Unassembled WGS sequence"/>
</dbReference>
<sequence>MRKKLSFLIIISLVMVSSLSAQNKKARFQSVNQFAIVGGENHVNTAFQTINGIKFSNWFSGIGVGIDNYRYKTLPLFADARWHFGEDKKAFFYGDLGYNFPMKNKPGKEVYYYNTYDFSGDIYTDLGIGFQLSLNKYSSLIFSLGHSYKKLQNKIGIKTPCPVGTCPVDYSRYDYKFGRMILKAGLVF</sequence>
<gene>
    <name evidence="2" type="ORF">EFY79_00085</name>
</gene>
<dbReference type="RefSeq" id="WP_123118634.1">
    <property type="nucleotide sequence ID" value="NZ_RJJR01000001.1"/>
</dbReference>
<evidence type="ECO:0008006" key="4">
    <source>
        <dbReference type="Google" id="ProtNLM"/>
    </source>
</evidence>
<dbReference type="OrthoDB" id="647138at2"/>
<accession>A0A3M9NRD5</accession>
<keyword evidence="1" id="KW-0732">Signal</keyword>
<organism evidence="2 3">
    <name type="scientific">Hanamia caeni</name>
    <dbReference type="NCBI Taxonomy" id="2294116"/>
    <lineage>
        <taxon>Bacteria</taxon>
        <taxon>Pseudomonadati</taxon>
        <taxon>Bacteroidota</taxon>
        <taxon>Chitinophagia</taxon>
        <taxon>Chitinophagales</taxon>
        <taxon>Chitinophagaceae</taxon>
        <taxon>Hanamia</taxon>
    </lineage>
</organism>
<dbReference type="EMBL" id="RJJR01000001">
    <property type="protein sequence ID" value="RNI39743.1"/>
    <property type="molecule type" value="Genomic_DNA"/>
</dbReference>
<evidence type="ECO:0000313" key="2">
    <source>
        <dbReference type="EMBL" id="RNI39743.1"/>
    </source>
</evidence>
<feature type="signal peptide" evidence="1">
    <location>
        <begin position="1"/>
        <end position="21"/>
    </location>
</feature>
<proteinExistence type="predicted"/>
<keyword evidence="3" id="KW-1185">Reference proteome</keyword>